<dbReference type="EMBL" id="MPPL01000001">
    <property type="protein sequence ID" value="OKS88358.1"/>
    <property type="molecule type" value="Genomic_DNA"/>
</dbReference>
<dbReference type="Gene3D" id="1.20.120.450">
    <property type="entry name" value="dinb family like domain"/>
    <property type="match status" value="1"/>
</dbReference>
<comment type="caution">
    <text evidence="1">The sequence shown here is derived from an EMBL/GenBank/DDBJ whole genome shotgun (WGS) entry which is preliminary data.</text>
</comment>
<organism evidence="1 2">
    <name type="scientific">Mucilaginibacter polytrichastri</name>
    <dbReference type="NCBI Taxonomy" id="1302689"/>
    <lineage>
        <taxon>Bacteria</taxon>
        <taxon>Pseudomonadati</taxon>
        <taxon>Bacteroidota</taxon>
        <taxon>Sphingobacteriia</taxon>
        <taxon>Sphingobacteriales</taxon>
        <taxon>Sphingobacteriaceae</taxon>
        <taxon>Mucilaginibacter</taxon>
    </lineage>
</organism>
<accession>A0A1Q6A2Y1</accession>
<dbReference type="AlphaFoldDB" id="A0A1Q6A2Y1"/>
<name>A0A1Q6A2Y1_9SPHI</name>
<evidence type="ECO:0008006" key="3">
    <source>
        <dbReference type="Google" id="ProtNLM"/>
    </source>
</evidence>
<protein>
    <recommendedName>
        <fullName evidence="3">DUF1572 domain-containing protein</fullName>
    </recommendedName>
</protein>
<dbReference type="Proteomes" id="UP000186720">
    <property type="component" value="Unassembled WGS sequence"/>
</dbReference>
<proteinExistence type="predicted"/>
<dbReference type="SUPFAM" id="SSF109854">
    <property type="entry name" value="DinB/YfiT-like putative metalloenzymes"/>
    <property type="match status" value="1"/>
</dbReference>
<dbReference type="Pfam" id="PF07609">
    <property type="entry name" value="DUF1572"/>
    <property type="match status" value="1"/>
</dbReference>
<dbReference type="InterPro" id="IPR011466">
    <property type="entry name" value="DUF1572"/>
</dbReference>
<dbReference type="STRING" id="1302689.RG47T_3824"/>
<sequence length="202" mass="23574">MFIPIKKLNTNTMQPDYLQSARKQFEYYKMLGEKTFAQLTDEQLFWQYNTESNSIATIVKHLWGNMLSRWTDFLTTDGEKASRKREAEFDNDITDRAELMQKWNEGWQCLFTAIDSVNGDNIDTTIYIRNMGHTVTEAINRQLAHYPYHIGQIVFIGKMALNEQWASLSIPRGNSEVYNAGKFAKPKHKEHFTDEFLGGEKK</sequence>
<dbReference type="InterPro" id="IPR034660">
    <property type="entry name" value="DinB/YfiT-like"/>
</dbReference>
<reference evidence="1 2" key="1">
    <citation type="submission" date="2016-11" db="EMBL/GenBank/DDBJ databases">
        <title>Whole Genome Sequencing of Mucilaginibacter polytrichastri RG4-7(T) isolated from the moss sample.</title>
        <authorList>
            <person name="Li Y."/>
        </authorList>
    </citation>
    <scope>NUCLEOTIDE SEQUENCE [LARGE SCALE GENOMIC DNA]</scope>
    <source>
        <strain evidence="1 2">RG4-7</strain>
    </source>
</reference>
<gene>
    <name evidence="1" type="ORF">RG47T_3824</name>
</gene>
<evidence type="ECO:0000313" key="2">
    <source>
        <dbReference type="Proteomes" id="UP000186720"/>
    </source>
</evidence>
<keyword evidence="2" id="KW-1185">Reference proteome</keyword>
<evidence type="ECO:0000313" key="1">
    <source>
        <dbReference type="EMBL" id="OKS88358.1"/>
    </source>
</evidence>